<keyword evidence="2" id="KW-1185">Reference proteome</keyword>
<proteinExistence type="predicted"/>
<protein>
    <submittedName>
        <fullName evidence="1">Uncharacterized protein</fullName>
    </submittedName>
</protein>
<evidence type="ECO:0000313" key="1">
    <source>
        <dbReference type="EMBL" id="PPJ55857.1"/>
    </source>
</evidence>
<accession>A0A2S6C7Z1</accession>
<sequence>MAYQNYHTMTPIIKTHEEEATELNQRMHNLPTEVFNDIYDLAMTPDETEIKLDRKYKPPKQLQIDRLSRKQFGEKYYNLTHFTVPWLNPGRLVSWLTHLTPEHRAAVRCINVSRVIDLSLKAGSPELAAMRWKLRLTARLCRSILRSCARELGEEKVAVHSTMEELRFRVNVRRDTDGPVEGLELDLFV</sequence>
<dbReference type="OrthoDB" id="3650741at2759"/>
<organism evidence="1 2">
    <name type="scientific">Cercospora berteroae</name>
    <dbReference type="NCBI Taxonomy" id="357750"/>
    <lineage>
        <taxon>Eukaryota</taxon>
        <taxon>Fungi</taxon>
        <taxon>Dikarya</taxon>
        <taxon>Ascomycota</taxon>
        <taxon>Pezizomycotina</taxon>
        <taxon>Dothideomycetes</taxon>
        <taxon>Dothideomycetidae</taxon>
        <taxon>Mycosphaerellales</taxon>
        <taxon>Mycosphaerellaceae</taxon>
        <taxon>Cercospora</taxon>
    </lineage>
</organism>
<evidence type="ECO:0000313" key="2">
    <source>
        <dbReference type="Proteomes" id="UP000237631"/>
    </source>
</evidence>
<gene>
    <name evidence="1" type="ORF">CBER1_07424</name>
</gene>
<dbReference type="Proteomes" id="UP000237631">
    <property type="component" value="Unassembled WGS sequence"/>
</dbReference>
<reference evidence="2" key="1">
    <citation type="journal article" date="2017" name="bioRxiv">
        <title>Conservation of a gene cluster reveals novel cercosporin biosynthetic mechanisms and extends production to the genus Colletotrichum.</title>
        <authorList>
            <person name="de Jonge R."/>
            <person name="Ebert M.K."/>
            <person name="Huitt-Roehl C.R."/>
            <person name="Pal P."/>
            <person name="Suttle J.C."/>
            <person name="Spanner R.E."/>
            <person name="Neubauer J.D."/>
            <person name="Jurick W.M.II."/>
            <person name="Stott K.A."/>
            <person name="Secor G.A."/>
            <person name="Thomma B.P.H.J."/>
            <person name="Van de Peer Y."/>
            <person name="Townsend C.A."/>
            <person name="Bolton M.D."/>
        </authorList>
    </citation>
    <scope>NUCLEOTIDE SEQUENCE [LARGE SCALE GENOMIC DNA]</scope>
    <source>
        <strain evidence="2">CBS538.71</strain>
    </source>
</reference>
<dbReference type="AlphaFoldDB" id="A0A2S6C7Z1"/>
<name>A0A2S6C7Z1_9PEZI</name>
<dbReference type="EMBL" id="PNEN01000530">
    <property type="protein sequence ID" value="PPJ55857.1"/>
    <property type="molecule type" value="Genomic_DNA"/>
</dbReference>
<comment type="caution">
    <text evidence="1">The sequence shown here is derived from an EMBL/GenBank/DDBJ whole genome shotgun (WGS) entry which is preliminary data.</text>
</comment>